<keyword evidence="2" id="KW-1185">Reference proteome</keyword>
<sequence length="296" mass="33818">MHKYLRAIGFSKIKDRKELQKILTDIVVNGTDRAYTSNGEKTLLAVFGMDFAERMGIAVCGEFDEDDRFTFDYYFPYFKGNMISSEEDVTVERHAAQESYAGVCDDVKIGVSLIFYLQNMVTYIKVQNAGMLPVQGTTLTLSALSTHGVIMMPLMKTEKDLIKNRNTSINRSQLINAARKGDEEAIESLTLEDMDTYTTISRRIQQEDVFSLVDTYFMPYGVECDQYSILAEIVDCNLVKNKLTGEEIYQMTLNCNDLIFEMCINQEDLYGEPAVGRRFKGMIWMQGYINFPNENV</sequence>
<name>A0ABT2T283_9FIRM</name>
<proteinExistence type="predicted"/>
<comment type="caution">
    <text evidence="1">The sequence shown here is derived from an EMBL/GenBank/DDBJ whole genome shotgun (WGS) entry which is preliminary data.</text>
</comment>
<protein>
    <submittedName>
        <fullName evidence="1">DUF3881 family protein</fullName>
    </submittedName>
</protein>
<reference evidence="1 2" key="1">
    <citation type="journal article" date="2021" name="ISME Commun">
        <title>Automated analysis of genomic sequences facilitates high-throughput and comprehensive description of bacteria.</title>
        <authorList>
            <person name="Hitch T.C.A."/>
        </authorList>
    </citation>
    <scope>NUCLEOTIDE SEQUENCE [LARGE SCALE GENOMIC DNA]</scope>
    <source>
        <strain evidence="1 2">Sanger_18</strain>
    </source>
</reference>
<dbReference type="EMBL" id="JAOQKJ010000005">
    <property type="protein sequence ID" value="MCU6744322.1"/>
    <property type="molecule type" value="Genomic_DNA"/>
</dbReference>
<gene>
    <name evidence="1" type="ORF">OCV77_07410</name>
</gene>
<evidence type="ECO:0000313" key="1">
    <source>
        <dbReference type="EMBL" id="MCU6744322.1"/>
    </source>
</evidence>
<dbReference type="Pfam" id="PF12997">
    <property type="entry name" value="DUF3881"/>
    <property type="match status" value="1"/>
</dbReference>
<accession>A0ABT2T283</accession>
<evidence type="ECO:0000313" key="2">
    <source>
        <dbReference type="Proteomes" id="UP001652432"/>
    </source>
</evidence>
<dbReference type="InterPro" id="IPR024541">
    <property type="entry name" value="DUF3881"/>
</dbReference>
<organism evidence="1 2">
    <name type="scientific">Suilimivivens aceti</name>
    <dbReference type="NCBI Taxonomy" id="2981774"/>
    <lineage>
        <taxon>Bacteria</taxon>
        <taxon>Bacillati</taxon>
        <taxon>Bacillota</taxon>
        <taxon>Clostridia</taxon>
        <taxon>Lachnospirales</taxon>
        <taxon>Lachnospiraceae</taxon>
        <taxon>Suilimivivens</taxon>
    </lineage>
</organism>
<dbReference type="Proteomes" id="UP001652432">
    <property type="component" value="Unassembled WGS sequence"/>
</dbReference>